<feature type="compositionally biased region" description="Basic and acidic residues" evidence="1">
    <location>
        <begin position="60"/>
        <end position="74"/>
    </location>
</feature>
<gene>
    <name evidence="2" type="ORF">OS493_019587</name>
</gene>
<organism evidence="2 3">
    <name type="scientific">Desmophyllum pertusum</name>
    <dbReference type="NCBI Taxonomy" id="174260"/>
    <lineage>
        <taxon>Eukaryota</taxon>
        <taxon>Metazoa</taxon>
        <taxon>Cnidaria</taxon>
        <taxon>Anthozoa</taxon>
        <taxon>Hexacorallia</taxon>
        <taxon>Scleractinia</taxon>
        <taxon>Caryophylliina</taxon>
        <taxon>Caryophylliidae</taxon>
        <taxon>Desmophyllum</taxon>
    </lineage>
</organism>
<evidence type="ECO:0000313" key="3">
    <source>
        <dbReference type="Proteomes" id="UP001163046"/>
    </source>
</evidence>
<protein>
    <submittedName>
        <fullName evidence="2">Uncharacterized protein</fullName>
    </submittedName>
</protein>
<evidence type="ECO:0000313" key="2">
    <source>
        <dbReference type="EMBL" id="KAJ7378896.1"/>
    </source>
</evidence>
<reference evidence="2" key="1">
    <citation type="submission" date="2023-01" db="EMBL/GenBank/DDBJ databases">
        <title>Genome assembly of the deep-sea coral Lophelia pertusa.</title>
        <authorList>
            <person name="Herrera S."/>
            <person name="Cordes E."/>
        </authorList>
    </citation>
    <scope>NUCLEOTIDE SEQUENCE</scope>
    <source>
        <strain evidence="2">USNM1676648</strain>
        <tissue evidence="2">Polyp</tissue>
    </source>
</reference>
<name>A0A9X0CX78_9CNID</name>
<feature type="compositionally biased region" description="Acidic residues" evidence="1">
    <location>
        <begin position="1"/>
        <end position="26"/>
    </location>
</feature>
<dbReference type="EMBL" id="MU826361">
    <property type="protein sequence ID" value="KAJ7378896.1"/>
    <property type="molecule type" value="Genomic_DNA"/>
</dbReference>
<feature type="region of interest" description="Disordered" evidence="1">
    <location>
        <begin position="47"/>
        <end position="81"/>
    </location>
</feature>
<sequence length="313" mass="34817">MGDLLEEPPAADDTAEEVNNDQDSGDSNETITTLRTALRRSFAVLPETPADFSHIGDSASRARTDTTPRDDLARAKAGATTIQGREKELQDEQEARRQMAKEAFQSPWLQNAEKELHECVVGLQSCRDQEMSASMEALREVIEDKLKNHHTNLGTLRCTEALAERRRACRELGLLRKEDEHLVCSLTEPLPLACEALQQSDNGDDDLCIAPRTPSYNPQQDSEGDDYCCPPSPWTAISEAPLPGVDSRDETSSHIPVIASGTTLPTSVDDCALSDQLLRAHSTKRRKTRPPNSQEHIKRQRNTLRKYFSATQQ</sequence>
<comment type="caution">
    <text evidence="2">The sequence shown here is derived from an EMBL/GenBank/DDBJ whole genome shotgun (WGS) entry which is preliminary data.</text>
</comment>
<feature type="region of interest" description="Disordered" evidence="1">
    <location>
        <begin position="279"/>
        <end position="313"/>
    </location>
</feature>
<dbReference type="AlphaFoldDB" id="A0A9X0CX78"/>
<dbReference type="Proteomes" id="UP001163046">
    <property type="component" value="Unassembled WGS sequence"/>
</dbReference>
<keyword evidence="3" id="KW-1185">Reference proteome</keyword>
<accession>A0A9X0CX78</accession>
<proteinExistence type="predicted"/>
<feature type="region of interest" description="Disordered" evidence="1">
    <location>
        <begin position="1"/>
        <end position="30"/>
    </location>
</feature>
<evidence type="ECO:0000256" key="1">
    <source>
        <dbReference type="SAM" id="MobiDB-lite"/>
    </source>
</evidence>